<dbReference type="PANTHER" id="PTHR42827:SF1">
    <property type="entry name" value="IRON-SULFUR CLUSTER-BINDING PROTEIN"/>
    <property type="match status" value="1"/>
</dbReference>
<proteinExistence type="predicted"/>
<dbReference type="PROSITE" id="PS00198">
    <property type="entry name" value="4FE4S_FER_1"/>
    <property type="match status" value="2"/>
</dbReference>
<dbReference type="Pfam" id="PF12838">
    <property type="entry name" value="Fer4_7"/>
    <property type="match status" value="1"/>
</dbReference>
<evidence type="ECO:0000313" key="6">
    <source>
        <dbReference type="Proteomes" id="UP001145087"/>
    </source>
</evidence>
<dbReference type="EMBL" id="JAPOHD010000002">
    <property type="protein sequence ID" value="MCY1718770.1"/>
    <property type="molecule type" value="Genomic_DNA"/>
</dbReference>
<evidence type="ECO:0000256" key="1">
    <source>
        <dbReference type="ARBA" id="ARBA00022723"/>
    </source>
</evidence>
<dbReference type="GO" id="GO:0051536">
    <property type="term" value="F:iron-sulfur cluster binding"/>
    <property type="evidence" value="ECO:0007669"/>
    <property type="project" value="UniProtKB-KW"/>
</dbReference>
<dbReference type="RefSeq" id="WP_343331109.1">
    <property type="nucleotide sequence ID" value="NZ_JAPOHD010000002.1"/>
</dbReference>
<dbReference type="InterPro" id="IPR017900">
    <property type="entry name" value="4Fe4S_Fe_S_CS"/>
</dbReference>
<dbReference type="Proteomes" id="UP001145087">
    <property type="component" value="Unassembled WGS sequence"/>
</dbReference>
<dbReference type="PROSITE" id="PS51379">
    <property type="entry name" value="4FE4S_FER_2"/>
    <property type="match status" value="1"/>
</dbReference>
<gene>
    <name evidence="5" type="ORF">OU798_00345</name>
</gene>
<keyword evidence="3" id="KW-0411">Iron-sulfur</keyword>
<keyword evidence="6" id="KW-1185">Reference proteome</keyword>
<evidence type="ECO:0000259" key="4">
    <source>
        <dbReference type="PROSITE" id="PS51379"/>
    </source>
</evidence>
<name>A0A9X3J5N1_9BACT</name>
<dbReference type="PANTHER" id="PTHR42827">
    <property type="entry name" value="IRON-SULFUR CLUSTER-BINDING PROTEIN-RELATED"/>
    <property type="match status" value="1"/>
</dbReference>
<evidence type="ECO:0000313" key="5">
    <source>
        <dbReference type="EMBL" id="MCY1718770.1"/>
    </source>
</evidence>
<dbReference type="Gene3D" id="3.30.70.20">
    <property type="match status" value="1"/>
</dbReference>
<accession>A0A9X3J5N1</accession>
<protein>
    <submittedName>
        <fullName evidence="5">4Fe-4S dicluster domain-containing protein</fullName>
    </submittedName>
</protein>
<evidence type="ECO:0000256" key="3">
    <source>
        <dbReference type="ARBA" id="ARBA00023014"/>
    </source>
</evidence>
<keyword evidence="2" id="KW-0408">Iron</keyword>
<dbReference type="AlphaFoldDB" id="A0A9X3J5N1"/>
<dbReference type="InterPro" id="IPR017896">
    <property type="entry name" value="4Fe4S_Fe-S-bd"/>
</dbReference>
<feature type="domain" description="4Fe-4S ferredoxin-type" evidence="4">
    <location>
        <begin position="163"/>
        <end position="194"/>
    </location>
</feature>
<evidence type="ECO:0000256" key="2">
    <source>
        <dbReference type="ARBA" id="ARBA00023004"/>
    </source>
</evidence>
<keyword evidence="1" id="KW-0479">Metal-binding</keyword>
<organism evidence="5 6">
    <name type="scientific">Draconibacterium aestuarii</name>
    <dbReference type="NCBI Taxonomy" id="2998507"/>
    <lineage>
        <taxon>Bacteria</taxon>
        <taxon>Pseudomonadati</taxon>
        <taxon>Bacteroidota</taxon>
        <taxon>Bacteroidia</taxon>
        <taxon>Marinilabiliales</taxon>
        <taxon>Prolixibacteraceae</taxon>
        <taxon>Draconibacterium</taxon>
    </lineage>
</organism>
<dbReference type="SUPFAM" id="SSF54862">
    <property type="entry name" value="4Fe-4S ferredoxins"/>
    <property type="match status" value="1"/>
</dbReference>
<comment type="caution">
    <text evidence="5">The sequence shown here is derived from an EMBL/GenBank/DDBJ whole genome shotgun (WGS) entry which is preliminary data.</text>
</comment>
<dbReference type="GO" id="GO:0046872">
    <property type="term" value="F:metal ion binding"/>
    <property type="evidence" value="ECO:0007669"/>
    <property type="project" value="UniProtKB-KW"/>
</dbReference>
<sequence length="234" mass="26518">MSIEHDIEYQLRKQGANFIRFVNISFLTKEQNKNYSGAILFGVVLLPEYIRKVRNTPSYVEKMKQTRQIQHDEFHLTELKTDQMADDLATFLHKKGYDACSQSEATIEAGGFYDKHHNRTPLPHKTIAGLAGLGWIGKHNLLVTPEFGSAVSMCSVLTNAPLKTVSEQPLKSLCGTCQECVAICPTKALSGNSWNAETSRDNLLDYKRCTTCLECMIYCPWTQKYAQRNYSRLP</sequence>
<reference evidence="5" key="1">
    <citation type="submission" date="2022-11" db="EMBL/GenBank/DDBJ databases">
        <title>Marilongibacter aestuarii gen. nov., sp. nov., isolated from tidal flat sediment.</title>
        <authorList>
            <person name="Jiayan W."/>
        </authorList>
    </citation>
    <scope>NUCLEOTIDE SEQUENCE</scope>
    <source>
        <strain evidence="5">Z1-6</strain>
    </source>
</reference>